<protein>
    <recommendedName>
        <fullName evidence="3">Phytanoyl-CoA dioxygenase family protein</fullName>
    </recommendedName>
</protein>
<reference evidence="1 2" key="1">
    <citation type="submission" date="2018-11" db="EMBL/GenBank/DDBJ databases">
        <authorList>
            <person name="Ye M.-Q."/>
            <person name="Du Z.-J."/>
        </authorList>
    </citation>
    <scope>NUCLEOTIDE SEQUENCE [LARGE SCALE GENOMIC DNA]</scope>
    <source>
        <strain evidence="1 2">U0105</strain>
    </source>
</reference>
<accession>A0A3N5YJU5</accession>
<keyword evidence="2" id="KW-1185">Reference proteome</keyword>
<dbReference type="PANTHER" id="PTHR20883">
    <property type="entry name" value="PHYTANOYL-COA DIOXYGENASE DOMAIN CONTAINING 1"/>
    <property type="match status" value="1"/>
</dbReference>
<evidence type="ECO:0000313" key="1">
    <source>
        <dbReference type="EMBL" id="RPJ64991.1"/>
    </source>
</evidence>
<dbReference type="OrthoDB" id="9814777at2"/>
<dbReference type="Pfam" id="PF05721">
    <property type="entry name" value="PhyH"/>
    <property type="match status" value="1"/>
</dbReference>
<dbReference type="Gene3D" id="2.60.120.620">
    <property type="entry name" value="q2cbj1_9rhob like domain"/>
    <property type="match status" value="1"/>
</dbReference>
<gene>
    <name evidence="1" type="ORF">DRW07_16865</name>
</gene>
<sequence>MSNYRFHLHDANSISESYEKNGFVIIKDFFPTELIENVESDIAQIIQIFLRRANISKSFDSVFDDAMEALEAVDHKYIEYIYDSIYQSTSFLRLVSHKNIEDLIKQLLCSQSPLYCYTNRCRIDPPQDERRTYGWHQEVFYTIPKGKYIQSWAPLVRNSTNQNGTIHVAVGSHKNGILEQDWNEIEGRATQIIVPESAIQTCPKIVVEVELGELLLFSGYLVHRSGENISKQHRYSLVGMYHDMDATHFIPPKLDFAYREISPRSFYDREKLKW</sequence>
<evidence type="ECO:0000313" key="2">
    <source>
        <dbReference type="Proteomes" id="UP000275281"/>
    </source>
</evidence>
<comment type="caution">
    <text evidence="1">The sequence shown here is derived from an EMBL/GenBank/DDBJ whole genome shotgun (WGS) entry which is preliminary data.</text>
</comment>
<dbReference type="PANTHER" id="PTHR20883:SF14">
    <property type="entry name" value="PHYTANOYL-COA DIOXYGENASE"/>
    <property type="match status" value="1"/>
</dbReference>
<dbReference type="InterPro" id="IPR008775">
    <property type="entry name" value="Phytyl_CoA_dOase-like"/>
</dbReference>
<proteinExistence type="predicted"/>
<dbReference type="GO" id="GO:0016706">
    <property type="term" value="F:2-oxoglutarate-dependent dioxygenase activity"/>
    <property type="evidence" value="ECO:0007669"/>
    <property type="project" value="UniProtKB-ARBA"/>
</dbReference>
<dbReference type="SUPFAM" id="SSF51197">
    <property type="entry name" value="Clavaminate synthase-like"/>
    <property type="match status" value="1"/>
</dbReference>
<dbReference type="EMBL" id="RPOK01000006">
    <property type="protein sequence ID" value="RPJ64991.1"/>
    <property type="molecule type" value="Genomic_DNA"/>
</dbReference>
<organism evidence="1 2">
    <name type="scientific">Alteromonas sediminis</name>
    <dbReference type="NCBI Taxonomy" id="2259342"/>
    <lineage>
        <taxon>Bacteria</taxon>
        <taxon>Pseudomonadati</taxon>
        <taxon>Pseudomonadota</taxon>
        <taxon>Gammaproteobacteria</taxon>
        <taxon>Alteromonadales</taxon>
        <taxon>Alteromonadaceae</taxon>
        <taxon>Alteromonas/Salinimonas group</taxon>
        <taxon>Alteromonas</taxon>
    </lineage>
</organism>
<evidence type="ECO:0008006" key="3">
    <source>
        <dbReference type="Google" id="ProtNLM"/>
    </source>
</evidence>
<dbReference type="RefSeq" id="WP_124029120.1">
    <property type="nucleotide sequence ID" value="NZ_JBHRSN010000013.1"/>
</dbReference>
<name>A0A3N5YJU5_9ALTE</name>
<dbReference type="Proteomes" id="UP000275281">
    <property type="component" value="Unassembled WGS sequence"/>
</dbReference>
<dbReference type="GO" id="GO:0005506">
    <property type="term" value="F:iron ion binding"/>
    <property type="evidence" value="ECO:0007669"/>
    <property type="project" value="UniProtKB-ARBA"/>
</dbReference>
<dbReference type="AlphaFoldDB" id="A0A3N5YJU5"/>